<sequence length="59" mass="6720">MIKVDDPKDQARLLDFLLMAALAAEREAAEAELNSKNRRYYATSISKAHQALLAEWQKD</sequence>
<proteinExistence type="predicted"/>
<name>A0A7S5QZD8_9CAUD</name>
<keyword evidence="2" id="KW-1185">Reference proteome</keyword>
<evidence type="ECO:0000313" key="1">
    <source>
        <dbReference type="EMBL" id="QIG68831.1"/>
    </source>
</evidence>
<organism evidence="1 2">
    <name type="scientific">Rhizobium phage RHph_Y2_6</name>
    <dbReference type="NCBI Taxonomy" id="2509576"/>
    <lineage>
        <taxon>Viruses</taxon>
        <taxon>Duplodnaviria</taxon>
        <taxon>Heunggongvirae</taxon>
        <taxon>Uroviricota</taxon>
        <taxon>Caudoviricetes</taxon>
        <taxon>Schitoviridae</taxon>
        <taxon>Demetervirinae</taxon>
        <taxon>Acanvirus</taxon>
        <taxon>Acanvirus Y26</taxon>
    </lineage>
</organism>
<evidence type="ECO:0000313" key="2">
    <source>
        <dbReference type="Proteomes" id="UP000656384"/>
    </source>
</evidence>
<dbReference type="Proteomes" id="UP000656384">
    <property type="component" value="Segment"/>
</dbReference>
<gene>
    <name evidence="1" type="ORF">EVB68_096</name>
</gene>
<reference evidence="1" key="1">
    <citation type="submission" date="2020-01" db="EMBL/GenBank/DDBJ databases">
        <title>Patterns of diversity and host range of bacteriophage communities associated with bean-nodulatin bacteria.</title>
        <authorList>
            <person name="Vann Cauwenberghe J."/>
            <person name="Santamaria R.I."/>
            <person name="Bustos P."/>
            <person name="Juarez S."/>
            <person name="Gonzalez V."/>
        </authorList>
    </citation>
    <scope>NUCLEOTIDE SEQUENCE</scope>
</reference>
<accession>A0A7S5QZD8</accession>
<protein>
    <submittedName>
        <fullName evidence="1">Uncharacterized protein</fullName>
    </submittedName>
</protein>
<dbReference type="EMBL" id="MN988497">
    <property type="protein sequence ID" value="QIG68831.1"/>
    <property type="molecule type" value="Genomic_DNA"/>
</dbReference>